<proteinExistence type="predicted"/>
<comment type="caution">
    <text evidence="1">The sequence shown here is derived from an EMBL/GenBank/DDBJ whole genome shotgun (WGS) entry which is preliminary data.</text>
</comment>
<name>A0A015NFH8_RHIIW</name>
<evidence type="ECO:0000313" key="2">
    <source>
        <dbReference type="Proteomes" id="UP000022910"/>
    </source>
</evidence>
<accession>A0A015NFH8</accession>
<dbReference type="AlphaFoldDB" id="A0A015NFH8"/>
<evidence type="ECO:0000313" key="1">
    <source>
        <dbReference type="EMBL" id="EXX78098.1"/>
    </source>
</evidence>
<reference evidence="1 2" key="1">
    <citation type="submission" date="2014-02" db="EMBL/GenBank/DDBJ databases">
        <title>Single nucleus genome sequencing reveals high similarity among nuclei of an endomycorrhizal fungus.</title>
        <authorList>
            <person name="Lin K."/>
            <person name="Geurts R."/>
            <person name="Zhang Z."/>
            <person name="Limpens E."/>
            <person name="Saunders D.G."/>
            <person name="Mu D."/>
            <person name="Pang E."/>
            <person name="Cao H."/>
            <person name="Cha H."/>
            <person name="Lin T."/>
            <person name="Zhou Q."/>
            <person name="Shang Y."/>
            <person name="Li Y."/>
            <person name="Ivanov S."/>
            <person name="Sharma T."/>
            <person name="Velzen R.V."/>
            <person name="Ruijter N.D."/>
            <person name="Aanen D.K."/>
            <person name="Win J."/>
            <person name="Kamoun S."/>
            <person name="Bisseling T."/>
            <person name="Huang S."/>
        </authorList>
    </citation>
    <scope>NUCLEOTIDE SEQUENCE [LARGE SCALE GENOMIC DNA]</scope>
    <source>
        <strain evidence="2">DAOM197198w</strain>
    </source>
</reference>
<sequence>MRLELQISTNKNKCFEHIKPRNFGFFTQNIQEWCMNCSEIIYFKQIITKLSFDTNYYQNKLVEFEKKCNLSERQRRQKSTLTGNPIPILYLPWWNDDDEQCIVCKHIISSEEPLFKKSDDNKKLGDYQKWCSNCFTIYTGCRYCLTTNIIFGFTNQIQCKKCKKISFIIINTKNIEENLIKINTDNHDNHKEIVDYVNNNKTNLSIPIIFIPLDNNENICYYCGNRYSVTHIAYIGLQSLQLKI</sequence>
<gene>
    <name evidence="1" type="ORF">RirG_018010</name>
</gene>
<protein>
    <submittedName>
        <fullName evidence="1">Uncharacterized protein</fullName>
    </submittedName>
</protein>
<organism evidence="1 2">
    <name type="scientific">Rhizophagus irregularis (strain DAOM 197198w)</name>
    <name type="common">Glomus intraradices</name>
    <dbReference type="NCBI Taxonomy" id="1432141"/>
    <lineage>
        <taxon>Eukaryota</taxon>
        <taxon>Fungi</taxon>
        <taxon>Fungi incertae sedis</taxon>
        <taxon>Mucoromycota</taxon>
        <taxon>Glomeromycotina</taxon>
        <taxon>Glomeromycetes</taxon>
        <taxon>Glomerales</taxon>
        <taxon>Glomeraceae</taxon>
        <taxon>Rhizophagus</taxon>
    </lineage>
</organism>
<dbReference type="Proteomes" id="UP000022910">
    <property type="component" value="Unassembled WGS sequence"/>
</dbReference>
<keyword evidence="2" id="KW-1185">Reference proteome</keyword>
<dbReference type="EMBL" id="JEMT01009662">
    <property type="protein sequence ID" value="EXX78098.1"/>
    <property type="molecule type" value="Genomic_DNA"/>
</dbReference>
<dbReference type="HOGENOM" id="CLU_1138515_0_0_1"/>